<gene>
    <name evidence="3" type="ORF">D9Q98_007784</name>
</gene>
<accession>A0A9D4THH2</accession>
<sequence>MLALCPCSSRRLWHVPSRLLTRPQKGCPVGRDRNTSTRPSAASQSNLGQLLPLAEPDAASSSTPLVIEQFSGTIPTTIDGPAVASSLIVLFLLLALSFNRIFGLERLVGQWLRQLAEQRDEERRSESQAARQALERQFGGDDGGKGGKDDSA</sequence>
<name>A0A9D4THH2_CHLVU</name>
<keyword evidence="2" id="KW-1133">Transmembrane helix</keyword>
<feature type="compositionally biased region" description="Basic and acidic residues" evidence="1">
    <location>
        <begin position="138"/>
        <end position="152"/>
    </location>
</feature>
<protein>
    <submittedName>
        <fullName evidence="3">Uncharacterized protein</fullName>
    </submittedName>
</protein>
<dbReference type="EMBL" id="SIDB01000011">
    <property type="protein sequence ID" value="KAI3425809.1"/>
    <property type="molecule type" value="Genomic_DNA"/>
</dbReference>
<keyword evidence="2" id="KW-0812">Transmembrane</keyword>
<comment type="caution">
    <text evidence="3">The sequence shown here is derived from an EMBL/GenBank/DDBJ whole genome shotgun (WGS) entry which is preliminary data.</text>
</comment>
<reference evidence="3" key="2">
    <citation type="submission" date="2020-11" db="EMBL/GenBank/DDBJ databases">
        <authorList>
            <person name="Cecchin M."/>
            <person name="Marcolungo L."/>
            <person name="Rossato M."/>
            <person name="Girolomoni L."/>
            <person name="Cosentino E."/>
            <person name="Cuine S."/>
            <person name="Li-Beisson Y."/>
            <person name="Delledonne M."/>
            <person name="Ballottari M."/>
        </authorList>
    </citation>
    <scope>NUCLEOTIDE SEQUENCE</scope>
    <source>
        <strain evidence="3">211/11P</strain>
        <tissue evidence="3">Whole cell</tissue>
    </source>
</reference>
<proteinExistence type="predicted"/>
<evidence type="ECO:0000313" key="4">
    <source>
        <dbReference type="Proteomes" id="UP001055712"/>
    </source>
</evidence>
<feature type="region of interest" description="Disordered" evidence="1">
    <location>
        <begin position="118"/>
        <end position="152"/>
    </location>
</feature>
<feature type="transmembrane region" description="Helical" evidence="2">
    <location>
        <begin position="82"/>
        <end position="102"/>
    </location>
</feature>
<feature type="compositionally biased region" description="Polar residues" evidence="1">
    <location>
        <begin position="36"/>
        <end position="45"/>
    </location>
</feature>
<reference evidence="3" key="1">
    <citation type="journal article" date="2019" name="Plant J.">
        <title>Chlorella vulgaris genome assembly and annotation reveals the molecular basis for metabolic acclimation to high light conditions.</title>
        <authorList>
            <person name="Cecchin M."/>
            <person name="Marcolungo L."/>
            <person name="Rossato M."/>
            <person name="Girolomoni L."/>
            <person name="Cosentino E."/>
            <person name="Cuine S."/>
            <person name="Li-Beisson Y."/>
            <person name="Delledonne M."/>
            <person name="Ballottari M."/>
        </authorList>
    </citation>
    <scope>NUCLEOTIDE SEQUENCE</scope>
    <source>
        <strain evidence="3">211/11P</strain>
    </source>
</reference>
<keyword evidence="4" id="KW-1185">Reference proteome</keyword>
<keyword evidence="2" id="KW-0472">Membrane</keyword>
<dbReference type="Proteomes" id="UP001055712">
    <property type="component" value="Unassembled WGS sequence"/>
</dbReference>
<evidence type="ECO:0000313" key="3">
    <source>
        <dbReference type="EMBL" id="KAI3425809.1"/>
    </source>
</evidence>
<feature type="region of interest" description="Disordered" evidence="1">
    <location>
        <begin position="24"/>
        <end position="45"/>
    </location>
</feature>
<dbReference type="AlphaFoldDB" id="A0A9D4THH2"/>
<organism evidence="3 4">
    <name type="scientific">Chlorella vulgaris</name>
    <name type="common">Green alga</name>
    <dbReference type="NCBI Taxonomy" id="3077"/>
    <lineage>
        <taxon>Eukaryota</taxon>
        <taxon>Viridiplantae</taxon>
        <taxon>Chlorophyta</taxon>
        <taxon>core chlorophytes</taxon>
        <taxon>Trebouxiophyceae</taxon>
        <taxon>Chlorellales</taxon>
        <taxon>Chlorellaceae</taxon>
        <taxon>Chlorella clade</taxon>
        <taxon>Chlorella</taxon>
    </lineage>
</organism>
<evidence type="ECO:0000256" key="1">
    <source>
        <dbReference type="SAM" id="MobiDB-lite"/>
    </source>
</evidence>
<evidence type="ECO:0000256" key="2">
    <source>
        <dbReference type="SAM" id="Phobius"/>
    </source>
</evidence>